<feature type="transmembrane region" description="Helical" evidence="2">
    <location>
        <begin position="74"/>
        <end position="97"/>
    </location>
</feature>
<reference evidence="3 4" key="1">
    <citation type="journal article" date="2021" name="Int. J. Syst. Evol. Microbiol.">
        <title>Reticulibacter mediterranei gen. nov., sp. nov., within the new family Reticulibacteraceae fam. nov., and Ktedonospora formicarum gen. nov., sp. nov., Ktedonobacter robiniae sp. nov., Dictyobacter formicarum sp. nov. and Dictyobacter arantiisoli sp. nov., belonging to the class Ktedonobacteria.</title>
        <authorList>
            <person name="Yabe S."/>
            <person name="Zheng Y."/>
            <person name="Wang C.M."/>
            <person name="Sakai Y."/>
            <person name="Abe K."/>
            <person name="Yokota A."/>
            <person name="Donadio S."/>
            <person name="Cavaletti L."/>
            <person name="Monciardini P."/>
        </authorList>
    </citation>
    <scope>NUCLEOTIDE SEQUENCE [LARGE SCALE GENOMIC DNA]</scope>
    <source>
        <strain evidence="3 4">SOSP1-30</strain>
    </source>
</reference>
<evidence type="ECO:0000313" key="4">
    <source>
        <dbReference type="Proteomes" id="UP000654345"/>
    </source>
</evidence>
<dbReference type="EMBL" id="BNJG01000001">
    <property type="protein sequence ID" value="GHO55405.1"/>
    <property type="molecule type" value="Genomic_DNA"/>
</dbReference>
<proteinExistence type="predicted"/>
<evidence type="ECO:0000256" key="1">
    <source>
        <dbReference type="SAM" id="MobiDB-lite"/>
    </source>
</evidence>
<keyword evidence="2" id="KW-0812">Transmembrane</keyword>
<sequence>MSNQPYGSDPRYPQQGYQQAQEPTEPVYNERVYRRNEGDGYVQSQQERYVGPNQVERREEVYVNPDVQRAKMRYWVAATIYFILSVLEIILLLRFIFRLLGANESNGFVKGLYDLSYVFMGPFKGIFSDPSFGQASMFEISTLIAMLIYALIAWGLVALSRVALGPTVRA</sequence>
<accession>A0ABQ3USP6</accession>
<organism evidence="3 4">
    <name type="scientific">Ktedonobacter robiniae</name>
    <dbReference type="NCBI Taxonomy" id="2778365"/>
    <lineage>
        <taxon>Bacteria</taxon>
        <taxon>Bacillati</taxon>
        <taxon>Chloroflexota</taxon>
        <taxon>Ktedonobacteria</taxon>
        <taxon>Ktedonobacterales</taxon>
        <taxon>Ktedonobacteraceae</taxon>
        <taxon>Ktedonobacter</taxon>
    </lineage>
</organism>
<keyword evidence="4" id="KW-1185">Reference proteome</keyword>
<comment type="caution">
    <text evidence="3">The sequence shown here is derived from an EMBL/GenBank/DDBJ whole genome shotgun (WGS) entry which is preliminary data.</text>
</comment>
<evidence type="ECO:0008006" key="5">
    <source>
        <dbReference type="Google" id="ProtNLM"/>
    </source>
</evidence>
<name>A0ABQ3USP6_9CHLR</name>
<evidence type="ECO:0000313" key="3">
    <source>
        <dbReference type="EMBL" id="GHO55405.1"/>
    </source>
</evidence>
<dbReference type="Proteomes" id="UP000654345">
    <property type="component" value="Unassembled WGS sequence"/>
</dbReference>
<dbReference type="RefSeq" id="WP_201371995.1">
    <property type="nucleotide sequence ID" value="NZ_BNJG01000001.1"/>
</dbReference>
<feature type="transmembrane region" description="Helical" evidence="2">
    <location>
        <begin position="140"/>
        <end position="164"/>
    </location>
</feature>
<keyword evidence="2" id="KW-1133">Transmembrane helix</keyword>
<protein>
    <recommendedName>
        <fullName evidence="5">YggT family protein</fullName>
    </recommendedName>
</protein>
<evidence type="ECO:0000256" key="2">
    <source>
        <dbReference type="SAM" id="Phobius"/>
    </source>
</evidence>
<feature type="region of interest" description="Disordered" evidence="1">
    <location>
        <begin position="1"/>
        <end position="27"/>
    </location>
</feature>
<gene>
    <name evidence="3" type="ORF">KSB_38800</name>
</gene>
<keyword evidence="2" id="KW-0472">Membrane</keyword>